<evidence type="ECO:0000313" key="2">
    <source>
        <dbReference type="Proteomes" id="UP000051020"/>
    </source>
</evidence>
<dbReference type="AlphaFoldDB" id="A0A837R487"/>
<proteinExistence type="predicted"/>
<comment type="caution">
    <text evidence="1">The sequence shown here is derived from an EMBL/GenBank/DDBJ whole genome shotgun (WGS) entry which is preliminary data.</text>
</comment>
<reference evidence="1 2" key="1">
    <citation type="journal article" date="2015" name="Genome Announc.">
        <title>Expanding the biotechnology potential of lactobacilli through comparative genomics of 213 strains and associated genera.</title>
        <authorList>
            <person name="Sun Z."/>
            <person name="Harris H.M."/>
            <person name="McCann A."/>
            <person name="Guo C."/>
            <person name="Argimon S."/>
            <person name="Zhang W."/>
            <person name="Yang X."/>
            <person name="Jeffery I.B."/>
            <person name="Cooney J.C."/>
            <person name="Kagawa T.F."/>
            <person name="Liu W."/>
            <person name="Song Y."/>
            <person name="Salvetti E."/>
            <person name="Wrobel A."/>
            <person name="Rasinkangas P."/>
            <person name="Parkhill J."/>
            <person name="Rea M.C."/>
            <person name="O'Sullivan O."/>
            <person name="Ritari J."/>
            <person name="Douillard F.P."/>
            <person name="Paul Ross R."/>
            <person name="Yang R."/>
            <person name="Briner A.E."/>
            <person name="Felis G.E."/>
            <person name="de Vos W.M."/>
            <person name="Barrangou R."/>
            <person name="Klaenhammer T.R."/>
            <person name="Caufield P.W."/>
            <person name="Cui Y."/>
            <person name="Zhang H."/>
            <person name="O'Toole P.W."/>
        </authorList>
    </citation>
    <scope>NUCLEOTIDE SEQUENCE [LARGE SCALE GENOMIC DNA]</scope>
    <source>
        <strain evidence="1 2">DSM 20314</strain>
    </source>
</reference>
<organism evidence="1 2">
    <name type="scientific">Lactiplantibacillus pentosus DSM 20314</name>
    <dbReference type="NCBI Taxonomy" id="1423791"/>
    <lineage>
        <taxon>Bacteria</taxon>
        <taxon>Bacillati</taxon>
        <taxon>Bacillota</taxon>
        <taxon>Bacilli</taxon>
        <taxon>Lactobacillales</taxon>
        <taxon>Lactobacillaceae</taxon>
        <taxon>Lactiplantibacillus</taxon>
    </lineage>
</organism>
<dbReference type="EMBL" id="AZCU01000031">
    <property type="protein sequence ID" value="KRK21329.1"/>
    <property type="molecule type" value="Genomic_DNA"/>
</dbReference>
<evidence type="ECO:0000313" key="1">
    <source>
        <dbReference type="EMBL" id="KRK21329.1"/>
    </source>
</evidence>
<accession>A0A837R487</accession>
<gene>
    <name evidence="1" type="ORF">FD24_GL002296</name>
</gene>
<name>A0A837R487_LACPE</name>
<protein>
    <submittedName>
        <fullName evidence="1">Uncharacterized protein</fullName>
    </submittedName>
</protein>
<sequence length="63" mass="7192">MDTKIPPLAYIVSITLLYRISIVKNTDIRGNCDPCSGFRPRTPLEGVKHAMIERKSMEMRITI</sequence>
<dbReference type="Proteomes" id="UP000051020">
    <property type="component" value="Unassembled WGS sequence"/>
</dbReference>